<dbReference type="Pfam" id="PF00216">
    <property type="entry name" value="Bac_DNA_binding"/>
    <property type="match status" value="1"/>
</dbReference>
<sequence>MNKIDLINDVINKTGLTKKDVGNALNCILDTISSELTKGNNIKINNIGTFDVKVRSERQGRNPQTGENISIPEQNYPTFKPSKVLKRVVNGVSVIDIIKENHKLNDEEVDRQHKTRPFR</sequence>
<evidence type="ECO:0000256" key="2">
    <source>
        <dbReference type="ARBA" id="ARBA00023067"/>
    </source>
</evidence>
<dbReference type="PANTHER" id="PTHR33175:SF3">
    <property type="entry name" value="DNA-BINDING PROTEIN HU-BETA"/>
    <property type="match status" value="1"/>
</dbReference>
<comment type="similarity">
    <text evidence="1 4">Belongs to the bacterial histone-like protein family.</text>
</comment>
<accession>A0A1N7KNW9</accession>
<dbReference type="Proteomes" id="UP000187608">
    <property type="component" value="Unassembled WGS sequence"/>
</dbReference>
<dbReference type="GO" id="GO:0030261">
    <property type="term" value="P:chromosome condensation"/>
    <property type="evidence" value="ECO:0007669"/>
    <property type="project" value="UniProtKB-KW"/>
</dbReference>
<dbReference type="OrthoDB" id="9799835at2"/>
<dbReference type="GO" id="GO:0003677">
    <property type="term" value="F:DNA binding"/>
    <property type="evidence" value="ECO:0007669"/>
    <property type="project" value="UniProtKB-KW"/>
</dbReference>
<evidence type="ECO:0000256" key="1">
    <source>
        <dbReference type="ARBA" id="ARBA00010529"/>
    </source>
</evidence>
<organism evidence="5 6">
    <name type="scientific">Salimicrobium flavidum</name>
    <dbReference type="NCBI Taxonomy" id="570947"/>
    <lineage>
        <taxon>Bacteria</taxon>
        <taxon>Bacillati</taxon>
        <taxon>Bacillota</taxon>
        <taxon>Bacilli</taxon>
        <taxon>Bacillales</taxon>
        <taxon>Bacillaceae</taxon>
        <taxon>Salimicrobium</taxon>
    </lineage>
</organism>
<dbReference type="Gene3D" id="4.10.520.10">
    <property type="entry name" value="IHF-like DNA-binding proteins"/>
    <property type="match status" value="1"/>
</dbReference>
<dbReference type="EMBL" id="FTOC01000015">
    <property type="protein sequence ID" value="SIS63231.1"/>
    <property type="molecule type" value="Genomic_DNA"/>
</dbReference>
<reference evidence="6" key="1">
    <citation type="submission" date="2017-01" db="EMBL/GenBank/DDBJ databases">
        <authorList>
            <person name="Varghese N."/>
            <person name="Submissions S."/>
        </authorList>
    </citation>
    <scope>NUCLEOTIDE SEQUENCE [LARGE SCALE GENOMIC DNA]</scope>
    <source>
        <strain evidence="6">DSM 23127</strain>
    </source>
</reference>
<evidence type="ECO:0000256" key="3">
    <source>
        <dbReference type="ARBA" id="ARBA00023125"/>
    </source>
</evidence>
<dbReference type="STRING" id="570947.SAMN05421687_1152"/>
<dbReference type="PANTHER" id="PTHR33175">
    <property type="entry name" value="DNA-BINDING PROTEIN HU"/>
    <property type="match status" value="1"/>
</dbReference>
<dbReference type="SMART" id="SM00411">
    <property type="entry name" value="BHL"/>
    <property type="match status" value="1"/>
</dbReference>
<dbReference type="InterPro" id="IPR000119">
    <property type="entry name" value="Hist_DNA-bd"/>
</dbReference>
<dbReference type="AlphaFoldDB" id="A0A1N7KNW9"/>
<dbReference type="CDD" id="cd13831">
    <property type="entry name" value="HU"/>
    <property type="match status" value="1"/>
</dbReference>
<dbReference type="InterPro" id="IPR010992">
    <property type="entry name" value="IHF-like_DNA-bd_dom_sf"/>
</dbReference>
<dbReference type="RefSeq" id="WP_076560626.1">
    <property type="nucleotide sequence ID" value="NZ_FTOC01000015.1"/>
</dbReference>
<protein>
    <submittedName>
        <fullName evidence="5">DNA-binding protein HU-beta</fullName>
    </submittedName>
</protein>
<evidence type="ECO:0000256" key="4">
    <source>
        <dbReference type="RuleBase" id="RU003939"/>
    </source>
</evidence>
<keyword evidence="6" id="KW-1185">Reference proteome</keyword>
<keyword evidence="3 5" id="KW-0238">DNA-binding</keyword>
<dbReference type="PRINTS" id="PR01727">
    <property type="entry name" value="DNABINDINGHU"/>
</dbReference>
<evidence type="ECO:0000313" key="6">
    <source>
        <dbReference type="Proteomes" id="UP000187608"/>
    </source>
</evidence>
<gene>
    <name evidence="5" type="ORF">SAMN05421687_1152</name>
</gene>
<proteinExistence type="inferred from homology"/>
<name>A0A1N7KNW9_9BACI</name>
<evidence type="ECO:0000313" key="5">
    <source>
        <dbReference type="EMBL" id="SIS63231.1"/>
    </source>
</evidence>
<dbReference type="SUPFAM" id="SSF47729">
    <property type="entry name" value="IHF-like DNA-binding proteins"/>
    <property type="match status" value="1"/>
</dbReference>
<keyword evidence="2" id="KW-0226">DNA condensation</keyword>
<dbReference type="GO" id="GO:0030527">
    <property type="term" value="F:structural constituent of chromatin"/>
    <property type="evidence" value="ECO:0007669"/>
    <property type="project" value="InterPro"/>
</dbReference>